<feature type="region of interest" description="Disordered" evidence="1">
    <location>
        <begin position="67"/>
        <end position="87"/>
    </location>
</feature>
<sequence length="328" mass="34496">MKKCPHCGSIVADDAVVCPACHAELDLTASLPRLTGSYCPSCGALVPEGSTNCPKCGMWVESRPAPKRGRRVQATVGDDPAAPDATNELPRFESAVPSEKDLRDPYLREHPVRLRAVFVAAAACVAVVGGAVLLIAHPWDPDAFSIRATAPADTSQAGFPGTVDTLKGQDSKGSGSDTVKSGDETTYEGLSNAYTALGDLSGRLDDSVSELEEKGFSGTAQERQEGQRRAATLGVEISNCISDIQGVDTTSGTYEDEREELLKMGNWLRNRSDIVSSAWSEAASAPDPSSAREEVLSSVRGEASSFGSLFKQAYSSFSIQAPADGSSS</sequence>
<comment type="caution">
    <text evidence="4">The sequence shown here is derived from an EMBL/GenBank/DDBJ whole genome shotgun (WGS) entry which is preliminary data.</text>
</comment>
<dbReference type="EMBL" id="BQKC01000001">
    <property type="protein sequence ID" value="GJM55419.1"/>
    <property type="molecule type" value="Genomic_DNA"/>
</dbReference>
<protein>
    <recommendedName>
        <fullName evidence="3">DZANK-type domain-containing protein</fullName>
    </recommendedName>
</protein>
<feature type="domain" description="DZANK-type" evidence="3">
    <location>
        <begin position="4"/>
        <end position="57"/>
    </location>
</feature>
<dbReference type="RefSeq" id="WP_168353970.1">
    <property type="nucleotide sequence ID" value="NZ_BQKC01000001.1"/>
</dbReference>
<dbReference type="InterPro" id="IPR025874">
    <property type="entry name" value="DZR"/>
</dbReference>
<keyword evidence="2" id="KW-0472">Membrane</keyword>
<feature type="region of interest" description="Disordered" evidence="1">
    <location>
        <begin position="152"/>
        <end position="185"/>
    </location>
</feature>
<feature type="transmembrane region" description="Helical" evidence="2">
    <location>
        <begin position="116"/>
        <end position="139"/>
    </location>
</feature>
<reference evidence="4" key="1">
    <citation type="journal article" date="2022" name="Int. J. Syst. Evol. Microbiol.">
        <title>Granulimonas faecalis gen. nov., sp. nov., and Leptogranulimonas caecicola gen. nov., sp. nov., novel lactate-producing Atopobiaceae bacteria isolated from mouse intestines, and an emended description of the family Atopobiaceae.</title>
        <authorList>
            <person name="Morinaga K."/>
            <person name="Kusada H."/>
            <person name="Sakamoto S."/>
            <person name="Murakami T."/>
            <person name="Toyoda A."/>
            <person name="Mori H."/>
            <person name="Meng X.Y."/>
            <person name="Takashino M."/>
            <person name="Murotomi K."/>
            <person name="Tamaki H."/>
        </authorList>
    </citation>
    <scope>NUCLEOTIDE SEQUENCE</scope>
    <source>
        <strain evidence="4">OPF53</strain>
    </source>
</reference>
<keyword evidence="2" id="KW-0812">Transmembrane</keyword>
<dbReference type="AlphaFoldDB" id="A0AAV5B3J7"/>
<name>A0AAV5B3J7_9ACTN</name>
<gene>
    <name evidence="4" type="ORF">ATOP_10740</name>
</gene>
<evidence type="ECO:0000313" key="4">
    <source>
        <dbReference type="EMBL" id="GJM55419.1"/>
    </source>
</evidence>
<keyword evidence="2" id="KW-1133">Transmembrane helix</keyword>
<evidence type="ECO:0000313" key="5">
    <source>
        <dbReference type="Proteomes" id="UP001055025"/>
    </source>
</evidence>
<keyword evidence="5" id="KW-1185">Reference proteome</keyword>
<evidence type="ECO:0000256" key="1">
    <source>
        <dbReference type="SAM" id="MobiDB-lite"/>
    </source>
</evidence>
<evidence type="ECO:0000259" key="3">
    <source>
        <dbReference type="Pfam" id="PF12773"/>
    </source>
</evidence>
<dbReference type="Proteomes" id="UP001055025">
    <property type="component" value="Unassembled WGS sequence"/>
</dbReference>
<proteinExistence type="predicted"/>
<organism evidence="4 5">
    <name type="scientific">Granulimonas faecalis</name>
    <dbReference type="NCBI Taxonomy" id="2894155"/>
    <lineage>
        <taxon>Bacteria</taxon>
        <taxon>Bacillati</taxon>
        <taxon>Actinomycetota</taxon>
        <taxon>Coriobacteriia</taxon>
        <taxon>Coriobacteriales</taxon>
        <taxon>Kribbibacteriaceae</taxon>
        <taxon>Granulimonas</taxon>
    </lineage>
</organism>
<evidence type="ECO:0000256" key="2">
    <source>
        <dbReference type="SAM" id="Phobius"/>
    </source>
</evidence>
<accession>A0AAV5B3J7</accession>
<dbReference type="Pfam" id="PF12773">
    <property type="entry name" value="DZR"/>
    <property type="match status" value="1"/>
</dbReference>